<accession>A0ABY6NWE7</accession>
<dbReference type="Proteomes" id="UP001164965">
    <property type="component" value="Chromosome"/>
</dbReference>
<keyword evidence="2" id="KW-1185">Reference proteome</keyword>
<evidence type="ECO:0000313" key="2">
    <source>
        <dbReference type="Proteomes" id="UP001164965"/>
    </source>
</evidence>
<organism evidence="1 2">
    <name type="scientific">Rhodococcus antarcticus</name>
    <dbReference type="NCBI Taxonomy" id="2987751"/>
    <lineage>
        <taxon>Bacteria</taxon>
        <taxon>Bacillati</taxon>
        <taxon>Actinomycetota</taxon>
        <taxon>Actinomycetes</taxon>
        <taxon>Mycobacteriales</taxon>
        <taxon>Nocardiaceae</taxon>
        <taxon>Rhodococcus</taxon>
    </lineage>
</organism>
<reference evidence="1" key="1">
    <citation type="submission" date="2022-10" db="EMBL/GenBank/DDBJ databases">
        <title>Rhodococcus sp.75.</title>
        <authorList>
            <person name="Sun M."/>
        </authorList>
    </citation>
    <scope>NUCLEOTIDE SEQUENCE</scope>
    <source>
        <strain evidence="1">75</strain>
    </source>
</reference>
<dbReference type="RefSeq" id="WP_265381798.1">
    <property type="nucleotide sequence ID" value="NZ_CP110615.1"/>
</dbReference>
<dbReference type="EMBL" id="CP110615">
    <property type="protein sequence ID" value="UZJ23690.1"/>
    <property type="molecule type" value="Genomic_DNA"/>
</dbReference>
<protein>
    <submittedName>
        <fullName evidence="1">Uncharacterized protein</fullName>
    </submittedName>
</protein>
<name>A0ABY6NWE7_9NOCA</name>
<proteinExistence type="predicted"/>
<sequence length="189" mass="20391">MKKFRTGSTTYYCRSVIQDQAEPNAVYLVPRPTPDDDGDVRAYRSKADAEYGTRGLWMRLSDLTEVEPPVLSAGDKVRFVTPPTLSGKQSSVYFSDDVTEAVVLSVNTDCASVVAVDGTNQGADSYGAGTDQLVDLDCLELIPAEPEPAPERETVDVEALRLVFAMAGNPADGETMIAMARLAESFRAS</sequence>
<gene>
    <name evidence="1" type="ORF">RHODO2019_10770</name>
</gene>
<evidence type="ECO:0000313" key="1">
    <source>
        <dbReference type="EMBL" id="UZJ23690.1"/>
    </source>
</evidence>